<feature type="region of interest" description="Disordered" evidence="8">
    <location>
        <begin position="225"/>
        <end position="244"/>
    </location>
</feature>
<evidence type="ECO:0000256" key="6">
    <source>
        <dbReference type="ARBA" id="ARBA00049654"/>
    </source>
</evidence>
<evidence type="ECO:0000256" key="8">
    <source>
        <dbReference type="SAM" id="MobiDB-lite"/>
    </source>
</evidence>
<dbReference type="EMBL" id="MU151074">
    <property type="protein sequence ID" value="KAF9452189.1"/>
    <property type="molecule type" value="Genomic_DNA"/>
</dbReference>
<accession>A0A9P5XKQ0</accession>
<feature type="compositionally biased region" description="Acidic residues" evidence="8">
    <location>
        <begin position="407"/>
        <end position="429"/>
    </location>
</feature>
<dbReference type="CDD" id="cd23023">
    <property type="entry name" value="zf-HIT_BCD1"/>
    <property type="match status" value="1"/>
</dbReference>
<feature type="compositionally biased region" description="Acidic residues" evidence="8">
    <location>
        <begin position="450"/>
        <end position="464"/>
    </location>
</feature>
<dbReference type="PANTHER" id="PTHR13483">
    <property type="entry name" value="BOX C_D SNORNA PROTEIN 1-RELATED"/>
    <property type="match status" value="1"/>
</dbReference>
<dbReference type="GO" id="GO:0048254">
    <property type="term" value="P:snoRNA localization"/>
    <property type="evidence" value="ECO:0007669"/>
    <property type="project" value="TreeGrafter"/>
</dbReference>
<dbReference type="AlphaFoldDB" id="A0A9P5XKQ0"/>
<keyword evidence="1" id="KW-0597">Phosphoprotein</keyword>
<dbReference type="Proteomes" id="UP000807342">
    <property type="component" value="Unassembled WGS sequence"/>
</dbReference>
<dbReference type="Pfam" id="PF25790">
    <property type="entry name" value="BCD1"/>
    <property type="match status" value="1"/>
</dbReference>
<feature type="compositionally biased region" description="Basic and acidic residues" evidence="8">
    <location>
        <begin position="439"/>
        <end position="449"/>
    </location>
</feature>
<comment type="function">
    <text evidence="5">Required for box C/D snoRNAs accumulation involved in snoRNA processing, snoRNA transport to the nucleolus and ribosome biogenesis.</text>
</comment>
<name>A0A9P5XKQ0_9AGAR</name>
<proteinExistence type="inferred from homology"/>
<evidence type="ECO:0000256" key="1">
    <source>
        <dbReference type="ARBA" id="ARBA00022553"/>
    </source>
</evidence>
<organism evidence="10 11">
    <name type="scientific">Macrolepiota fuliginosa MF-IS2</name>
    <dbReference type="NCBI Taxonomy" id="1400762"/>
    <lineage>
        <taxon>Eukaryota</taxon>
        <taxon>Fungi</taxon>
        <taxon>Dikarya</taxon>
        <taxon>Basidiomycota</taxon>
        <taxon>Agaricomycotina</taxon>
        <taxon>Agaricomycetes</taxon>
        <taxon>Agaricomycetidae</taxon>
        <taxon>Agaricales</taxon>
        <taxon>Agaricineae</taxon>
        <taxon>Agaricaceae</taxon>
        <taxon>Macrolepiota</taxon>
    </lineage>
</organism>
<keyword evidence="3 7" id="KW-0863">Zinc-finger</keyword>
<comment type="caution">
    <text evidence="10">The sequence shown here is derived from an EMBL/GenBank/DDBJ whole genome shotgun (WGS) entry which is preliminary data.</text>
</comment>
<protein>
    <recommendedName>
        <fullName evidence="9">HIT-type domain-containing protein</fullName>
    </recommendedName>
</protein>
<dbReference type="GO" id="GO:0000463">
    <property type="term" value="P:maturation of LSU-rRNA from tricistronic rRNA transcript (SSU-rRNA, 5.8S rRNA, LSU-rRNA)"/>
    <property type="evidence" value="ECO:0007669"/>
    <property type="project" value="TreeGrafter"/>
</dbReference>
<dbReference type="OrthoDB" id="272357at2759"/>
<dbReference type="GO" id="GO:0070761">
    <property type="term" value="C:pre-snoRNP complex"/>
    <property type="evidence" value="ECO:0007669"/>
    <property type="project" value="TreeGrafter"/>
</dbReference>
<dbReference type="GO" id="GO:0000492">
    <property type="term" value="P:box C/D snoRNP assembly"/>
    <property type="evidence" value="ECO:0007669"/>
    <property type="project" value="TreeGrafter"/>
</dbReference>
<gene>
    <name evidence="10" type="ORF">P691DRAFT_661591</name>
</gene>
<dbReference type="PROSITE" id="PS51083">
    <property type="entry name" value="ZF_HIT"/>
    <property type="match status" value="1"/>
</dbReference>
<sequence length="464" mass="51576">MTTLEPATSTPLQPQKPQKTDCALCPNPSKYTCPRCHTPTCSLSCSQSHKAATGCTGVRDKAAYIPMNKYGWGSMMDDYTFLEDVGRSVGEWGREIVKGGWGDRGRGRGGGRGRGRGGRGMMMKGRERGGRGRGGKAKKEVLKVQLEARGIEVELLPNGMERRKLNQSAWDPKSQKGHLTIQFKFHPSAETRPSSDTIQPFTLLTHRNGLSTPLLALVQKHIRDRLSKKPTNKTTSTSEQSSTIDSFPSWISPLVLPPPEDPENFTMPTFVIAAPSDPLLVARSIALLPMRNQATKPKPYYSLDPSETLLQSLRGTQFVEFPLIEVWEQFDGVIVDKKTGGVKRVGESAEPQRKRRRFNPEEGKKAIIGLVSGYGSDEEEGRKDDLVEYVESDEEDDGNEVVMEQDNVIDEEMEVGDEDEEGEDEDVDVDPTVLLELMQRAKREGKWIEEGGDDSDDFSDEEEA</sequence>
<keyword evidence="4" id="KW-0862">Zinc</keyword>
<evidence type="ECO:0000256" key="5">
    <source>
        <dbReference type="ARBA" id="ARBA00049598"/>
    </source>
</evidence>
<evidence type="ECO:0000313" key="10">
    <source>
        <dbReference type="EMBL" id="KAF9452189.1"/>
    </source>
</evidence>
<feature type="region of interest" description="Disordered" evidence="8">
    <location>
        <begin position="391"/>
        <end position="464"/>
    </location>
</feature>
<dbReference type="InterPro" id="IPR007529">
    <property type="entry name" value="Znf_HIT"/>
</dbReference>
<feature type="region of interest" description="Disordered" evidence="8">
    <location>
        <begin position="102"/>
        <end position="137"/>
    </location>
</feature>
<reference evidence="10" key="1">
    <citation type="submission" date="2020-11" db="EMBL/GenBank/DDBJ databases">
        <authorList>
            <consortium name="DOE Joint Genome Institute"/>
            <person name="Ahrendt S."/>
            <person name="Riley R."/>
            <person name="Andreopoulos W."/>
            <person name="Labutti K."/>
            <person name="Pangilinan J."/>
            <person name="Ruiz-Duenas F.J."/>
            <person name="Barrasa J.M."/>
            <person name="Sanchez-Garcia M."/>
            <person name="Camarero S."/>
            <person name="Miyauchi S."/>
            <person name="Serrano A."/>
            <person name="Linde D."/>
            <person name="Babiker R."/>
            <person name="Drula E."/>
            <person name="Ayuso-Fernandez I."/>
            <person name="Pacheco R."/>
            <person name="Padilla G."/>
            <person name="Ferreira P."/>
            <person name="Barriuso J."/>
            <person name="Kellner H."/>
            <person name="Castanera R."/>
            <person name="Alfaro M."/>
            <person name="Ramirez L."/>
            <person name="Pisabarro A.G."/>
            <person name="Kuo A."/>
            <person name="Tritt A."/>
            <person name="Lipzen A."/>
            <person name="He G."/>
            <person name="Yan M."/>
            <person name="Ng V."/>
            <person name="Cullen D."/>
            <person name="Martin F."/>
            <person name="Rosso M.-N."/>
            <person name="Henrissat B."/>
            <person name="Hibbett D."/>
            <person name="Martinez A.T."/>
            <person name="Grigoriev I.V."/>
        </authorList>
    </citation>
    <scope>NUCLEOTIDE SEQUENCE</scope>
    <source>
        <strain evidence="10">MF-IS2</strain>
    </source>
</reference>
<dbReference type="GO" id="GO:0008270">
    <property type="term" value="F:zinc ion binding"/>
    <property type="evidence" value="ECO:0007669"/>
    <property type="project" value="UniProtKB-UniRule"/>
</dbReference>
<evidence type="ECO:0000259" key="9">
    <source>
        <dbReference type="PROSITE" id="PS51083"/>
    </source>
</evidence>
<comment type="similarity">
    <text evidence="6">Belongs to the BCD1 family.</text>
</comment>
<keyword evidence="11" id="KW-1185">Reference proteome</keyword>
<keyword evidence="2" id="KW-0479">Metal-binding</keyword>
<evidence type="ECO:0000256" key="2">
    <source>
        <dbReference type="ARBA" id="ARBA00022723"/>
    </source>
</evidence>
<feature type="domain" description="HIT-type" evidence="9">
    <location>
        <begin position="22"/>
        <end position="55"/>
    </location>
</feature>
<dbReference type="SUPFAM" id="SSF144232">
    <property type="entry name" value="HIT/MYND zinc finger-like"/>
    <property type="match status" value="1"/>
</dbReference>
<dbReference type="GO" id="GO:0005634">
    <property type="term" value="C:nucleus"/>
    <property type="evidence" value="ECO:0007669"/>
    <property type="project" value="TreeGrafter"/>
</dbReference>
<dbReference type="PANTHER" id="PTHR13483:SF3">
    <property type="entry name" value="BOX C_D SNORNA PROTEIN 1"/>
    <property type="match status" value="1"/>
</dbReference>
<feature type="compositionally biased region" description="Basic residues" evidence="8">
    <location>
        <begin position="107"/>
        <end position="117"/>
    </location>
</feature>
<dbReference type="Gene3D" id="3.30.60.190">
    <property type="match status" value="1"/>
</dbReference>
<evidence type="ECO:0000256" key="3">
    <source>
        <dbReference type="ARBA" id="ARBA00022771"/>
    </source>
</evidence>
<dbReference type="InterPro" id="IPR057721">
    <property type="entry name" value="BCD1_alpha/beta"/>
</dbReference>
<evidence type="ECO:0000256" key="4">
    <source>
        <dbReference type="ARBA" id="ARBA00022833"/>
    </source>
</evidence>
<evidence type="ECO:0000313" key="11">
    <source>
        <dbReference type="Proteomes" id="UP000807342"/>
    </source>
</evidence>
<dbReference type="InterPro" id="IPR051639">
    <property type="entry name" value="BCD1"/>
</dbReference>
<evidence type="ECO:0000256" key="7">
    <source>
        <dbReference type="PROSITE-ProRule" id="PRU00453"/>
    </source>
</evidence>
<dbReference type="Pfam" id="PF04438">
    <property type="entry name" value="zf-HIT"/>
    <property type="match status" value="1"/>
</dbReference>